<evidence type="ECO:0000259" key="1">
    <source>
        <dbReference type="Pfam" id="PF03992"/>
    </source>
</evidence>
<dbReference type="SUPFAM" id="SSF54909">
    <property type="entry name" value="Dimeric alpha+beta barrel"/>
    <property type="match status" value="1"/>
</dbReference>
<name>L8WMP3_THACA</name>
<gene>
    <name evidence="2" type="ORF">AG1IA_06553</name>
</gene>
<reference evidence="2 3" key="1">
    <citation type="journal article" date="2013" name="Nat. Commun.">
        <title>The evolution and pathogenic mechanisms of the rice sheath blight pathogen.</title>
        <authorList>
            <person name="Zheng A."/>
            <person name="Lin R."/>
            <person name="Xu L."/>
            <person name="Qin P."/>
            <person name="Tang C."/>
            <person name="Ai P."/>
            <person name="Zhang D."/>
            <person name="Liu Y."/>
            <person name="Sun Z."/>
            <person name="Feng H."/>
            <person name="Wang Y."/>
            <person name="Chen Y."/>
            <person name="Liang X."/>
            <person name="Fu R."/>
            <person name="Li Q."/>
            <person name="Zhang J."/>
            <person name="Yu X."/>
            <person name="Xie Z."/>
            <person name="Ding L."/>
            <person name="Guan P."/>
            <person name="Tang J."/>
            <person name="Liang Y."/>
            <person name="Wang S."/>
            <person name="Deng Q."/>
            <person name="Li S."/>
            <person name="Zhu J."/>
            <person name="Wang L."/>
            <person name="Liu H."/>
            <person name="Li P."/>
        </authorList>
    </citation>
    <scope>NUCLEOTIDE SEQUENCE [LARGE SCALE GENOMIC DNA]</scope>
    <source>
        <strain evidence="3">AG-1 IA</strain>
    </source>
</reference>
<dbReference type="EMBL" id="AFRT01001778">
    <property type="protein sequence ID" value="ELU39416.1"/>
    <property type="molecule type" value="Genomic_DNA"/>
</dbReference>
<proteinExistence type="predicted"/>
<dbReference type="InterPro" id="IPR007138">
    <property type="entry name" value="ABM_dom"/>
</dbReference>
<accession>L8WMP3</accession>
<dbReference type="InterPro" id="IPR011008">
    <property type="entry name" value="Dimeric_a/b-barrel"/>
</dbReference>
<dbReference type="STRING" id="983506.L8WMP3"/>
<dbReference type="Gene3D" id="3.30.70.100">
    <property type="match status" value="1"/>
</dbReference>
<dbReference type="Proteomes" id="UP000011668">
    <property type="component" value="Unassembled WGS sequence"/>
</dbReference>
<dbReference type="Pfam" id="PF03992">
    <property type="entry name" value="ABM"/>
    <property type="match status" value="1"/>
</dbReference>
<keyword evidence="3" id="KW-1185">Reference proteome</keyword>
<feature type="domain" description="ABM" evidence="1">
    <location>
        <begin position="12"/>
        <end position="61"/>
    </location>
</feature>
<organism evidence="2 3">
    <name type="scientific">Thanatephorus cucumeris (strain AG1-IA)</name>
    <name type="common">Rice sheath blight fungus</name>
    <name type="synonym">Rhizoctonia solani</name>
    <dbReference type="NCBI Taxonomy" id="983506"/>
    <lineage>
        <taxon>Eukaryota</taxon>
        <taxon>Fungi</taxon>
        <taxon>Dikarya</taxon>
        <taxon>Basidiomycota</taxon>
        <taxon>Agaricomycotina</taxon>
        <taxon>Agaricomycetes</taxon>
        <taxon>Cantharellales</taxon>
        <taxon>Ceratobasidiaceae</taxon>
        <taxon>Rhizoctonia</taxon>
        <taxon>Rhizoctonia solani AG-1</taxon>
    </lineage>
</organism>
<dbReference type="OrthoDB" id="10011777at2759"/>
<dbReference type="AlphaFoldDB" id="L8WMP3"/>
<sequence length="64" mass="7268">MSTSFEHIRGKIILHGQVKAQEDQGDNIAAILKAIQDYSTSEREPGCLTYRICRSGDDFFTFEE</sequence>
<protein>
    <submittedName>
        <fullName evidence="2">ABM domain-containing protein</fullName>
    </submittedName>
</protein>
<evidence type="ECO:0000313" key="2">
    <source>
        <dbReference type="EMBL" id="ELU39416.1"/>
    </source>
</evidence>
<dbReference type="HOGENOM" id="CLU_131496_10_1_1"/>
<evidence type="ECO:0000313" key="3">
    <source>
        <dbReference type="Proteomes" id="UP000011668"/>
    </source>
</evidence>
<comment type="caution">
    <text evidence="2">The sequence shown here is derived from an EMBL/GenBank/DDBJ whole genome shotgun (WGS) entry which is preliminary data.</text>
</comment>